<evidence type="ECO:0000313" key="2">
    <source>
        <dbReference type="Proteomes" id="UP000092460"/>
    </source>
</evidence>
<organism evidence="1 2">
    <name type="scientific">Glossina palpalis gambiensis</name>
    <dbReference type="NCBI Taxonomy" id="67801"/>
    <lineage>
        <taxon>Eukaryota</taxon>
        <taxon>Metazoa</taxon>
        <taxon>Ecdysozoa</taxon>
        <taxon>Arthropoda</taxon>
        <taxon>Hexapoda</taxon>
        <taxon>Insecta</taxon>
        <taxon>Pterygota</taxon>
        <taxon>Neoptera</taxon>
        <taxon>Endopterygota</taxon>
        <taxon>Diptera</taxon>
        <taxon>Brachycera</taxon>
        <taxon>Muscomorpha</taxon>
        <taxon>Hippoboscoidea</taxon>
        <taxon>Glossinidae</taxon>
        <taxon>Glossina</taxon>
    </lineage>
</organism>
<evidence type="ECO:0000313" key="1">
    <source>
        <dbReference type="EnsemblMetazoa" id="GPPI026442-PA"/>
    </source>
</evidence>
<accession>A0A1B0BDC1</accession>
<dbReference type="EMBL" id="JXJN01012398">
    <property type="status" value="NOT_ANNOTATED_CDS"/>
    <property type="molecule type" value="Genomic_DNA"/>
</dbReference>
<keyword evidence="2" id="KW-1185">Reference proteome</keyword>
<reference evidence="2" key="1">
    <citation type="submission" date="2015-01" db="EMBL/GenBank/DDBJ databases">
        <authorList>
            <person name="Aksoy S."/>
            <person name="Warren W."/>
            <person name="Wilson R.K."/>
        </authorList>
    </citation>
    <scope>NUCLEOTIDE SEQUENCE [LARGE SCALE GENOMIC DNA]</scope>
    <source>
        <strain evidence="2">IAEA</strain>
    </source>
</reference>
<protein>
    <submittedName>
        <fullName evidence="1">Uncharacterized protein</fullName>
    </submittedName>
</protein>
<sequence length="286" mass="32829">METFEASEVVEKYLALFGQGRCDFKYYFAPNSIIDWYGRTIRGVNKIHNYLRHEVSRHCEHVGFLQPVSCAPIERRTTHMLTKFISNKSEKFVKSINAAPAPDILSMKSYASSCLNCSPTLTKTETNLLKTPEQYRAESLQTKPLHKLLETERYRYVPRLATVPDASNLVSCAKGNFRSLNDSLSDEKKRTTLTSLYTPLRYVEVEGIVRMSLLTADTLQTLGYDERPTCLRISYRVSMRDNEVQFALVIYEVIGTVFPFADIRRNLETAFSEVMTESDEENIEDI</sequence>
<reference evidence="1" key="2">
    <citation type="submission" date="2020-05" db="UniProtKB">
        <authorList>
            <consortium name="EnsemblMetazoa"/>
        </authorList>
    </citation>
    <scope>IDENTIFICATION</scope>
    <source>
        <strain evidence="1">IAEA</strain>
    </source>
</reference>
<dbReference type="AlphaFoldDB" id="A0A1B0BDC1"/>
<dbReference type="Proteomes" id="UP000092460">
    <property type="component" value="Unassembled WGS sequence"/>
</dbReference>
<name>A0A1B0BDC1_9MUSC</name>
<dbReference type="VEuPathDB" id="VectorBase:GPPI026442"/>
<dbReference type="EnsemblMetazoa" id="GPPI026442-RA">
    <property type="protein sequence ID" value="GPPI026442-PA"/>
    <property type="gene ID" value="GPPI026442"/>
</dbReference>
<proteinExistence type="predicted"/>